<evidence type="ECO:0000313" key="3">
    <source>
        <dbReference type="Proteomes" id="UP001431429"/>
    </source>
</evidence>
<dbReference type="Proteomes" id="UP001431429">
    <property type="component" value="Unassembled WGS sequence"/>
</dbReference>
<proteinExistence type="predicted"/>
<reference evidence="2" key="1">
    <citation type="submission" date="2022-06" db="EMBL/GenBank/DDBJ databases">
        <title>Genome public.</title>
        <authorList>
            <person name="Sun Q."/>
        </authorList>
    </citation>
    <scope>NUCLEOTIDE SEQUENCE</scope>
    <source>
        <strain evidence="2">CWNU-1</strain>
    </source>
</reference>
<dbReference type="EMBL" id="JAMQAW010000005">
    <property type="protein sequence ID" value="MCM2387674.1"/>
    <property type="molecule type" value="Genomic_DNA"/>
</dbReference>
<feature type="region of interest" description="Disordered" evidence="1">
    <location>
        <begin position="223"/>
        <end position="246"/>
    </location>
</feature>
<accession>A0ABT0UGW2</accession>
<dbReference type="RefSeq" id="WP_250918040.1">
    <property type="nucleotide sequence ID" value="NZ_JAMQAW010000005.1"/>
</dbReference>
<organism evidence="2 3">
    <name type="scientific">Streptomyces albipurpureus</name>
    <dbReference type="NCBI Taxonomy" id="2897419"/>
    <lineage>
        <taxon>Bacteria</taxon>
        <taxon>Bacillati</taxon>
        <taxon>Actinomycetota</taxon>
        <taxon>Actinomycetes</taxon>
        <taxon>Kitasatosporales</taxon>
        <taxon>Streptomycetaceae</taxon>
        <taxon>Streptomyces</taxon>
    </lineage>
</organism>
<sequence>MRGEFTLEARVGRSSGLKVLRCDLLVVPPLVTGSVKRVHRAGTLAATGWFVRHVRQTTLFGSPAVGELILLAESSGERIVAEIDTRFWGSWTEVAESAVETLTSYVSDNLLRHLARNLTAAERDLTETRRICAGLADRDSARDVLRHAAELWNEARLLLLLDDARSAASRALEGAERLGRSGLEPEPDMAESGAALVFVLGERGYAEAAGRVRDTLGPATSAYGLPAVHHDSRPGETGGAGKGGPM</sequence>
<comment type="caution">
    <text evidence="2">The sequence shown here is derived from an EMBL/GenBank/DDBJ whole genome shotgun (WGS) entry which is preliminary data.</text>
</comment>
<evidence type="ECO:0000256" key="1">
    <source>
        <dbReference type="SAM" id="MobiDB-lite"/>
    </source>
</evidence>
<evidence type="ECO:0000313" key="2">
    <source>
        <dbReference type="EMBL" id="MCM2387674.1"/>
    </source>
</evidence>
<protein>
    <submittedName>
        <fullName evidence="2">Uncharacterized protein</fullName>
    </submittedName>
</protein>
<name>A0ABT0UGW2_9ACTN</name>
<gene>
    <name evidence="2" type="ORF">NBG84_05010</name>
</gene>
<keyword evidence="3" id="KW-1185">Reference proteome</keyword>
<feature type="compositionally biased region" description="Gly residues" evidence="1">
    <location>
        <begin position="236"/>
        <end position="246"/>
    </location>
</feature>